<accession>A0A498SCJ1</accession>
<evidence type="ECO:0000256" key="4">
    <source>
        <dbReference type="ARBA" id="ARBA00023242"/>
    </source>
</evidence>
<dbReference type="PROSITE" id="PS50800">
    <property type="entry name" value="SAP"/>
    <property type="match status" value="1"/>
</dbReference>
<evidence type="ECO:0008006" key="11">
    <source>
        <dbReference type="Google" id="ProtNLM"/>
    </source>
</evidence>
<evidence type="ECO:0000256" key="2">
    <source>
        <dbReference type="ARBA" id="ARBA00022481"/>
    </source>
</evidence>
<feature type="region of interest" description="Disordered" evidence="6">
    <location>
        <begin position="920"/>
        <end position="945"/>
    </location>
</feature>
<evidence type="ECO:0000259" key="7">
    <source>
        <dbReference type="PROSITE" id="PS50188"/>
    </source>
</evidence>
<keyword evidence="3" id="KW-0597">Phosphoprotein</keyword>
<feature type="region of interest" description="Disordered" evidence="6">
    <location>
        <begin position="557"/>
        <end position="585"/>
    </location>
</feature>
<dbReference type="CDD" id="cd12884">
    <property type="entry name" value="SPRY_hnRNP"/>
    <property type="match status" value="1"/>
</dbReference>
<dbReference type="PROSITE" id="PS50188">
    <property type="entry name" value="B302_SPRY"/>
    <property type="match status" value="1"/>
</dbReference>
<proteinExistence type="predicted"/>
<dbReference type="Pfam" id="PF02037">
    <property type="entry name" value="SAP"/>
    <property type="match status" value="1"/>
</dbReference>
<dbReference type="GO" id="GO:0003723">
    <property type="term" value="F:RNA binding"/>
    <property type="evidence" value="ECO:0007669"/>
    <property type="project" value="TreeGrafter"/>
</dbReference>
<feature type="compositionally biased region" description="Basic and acidic residues" evidence="6">
    <location>
        <begin position="928"/>
        <end position="938"/>
    </location>
</feature>
<dbReference type="InterPro" id="IPR035778">
    <property type="entry name" value="SPRY_hnRNP_U"/>
</dbReference>
<dbReference type="SMART" id="SM00449">
    <property type="entry name" value="SPRY"/>
    <property type="match status" value="1"/>
</dbReference>
<dbReference type="Gene3D" id="2.60.120.920">
    <property type="match status" value="1"/>
</dbReference>
<dbReference type="Pfam" id="PF00622">
    <property type="entry name" value="SPRY"/>
    <property type="match status" value="1"/>
</dbReference>
<dbReference type="InterPro" id="IPR003034">
    <property type="entry name" value="SAP_dom"/>
</dbReference>
<dbReference type="GO" id="GO:0005634">
    <property type="term" value="C:nucleus"/>
    <property type="evidence" value="ECO:0007669"/>
    <property type="project" value="UniProtKB-SubCell"/>
</dbReference>
<evidence type="ECO:0000259" key="8">
    <source>
        <dbReference type="PROSITE" id="PS50800"/>
    </source>
</evidence>
<dbReference type="SUPFAM" id="SSF49899">
    <property type="entry name" value="Concanavalin A-like lectins/glucanases"/>
    <property type="match status" value="1"/>
</dbReference>
<evidence type="ECO:0000256" key="3">
    <source>
        <dbReference type="ARBA" id="ARBA00022553"/>
    </source>
</evidence>
<dbReference type="InterPro" id="IPR027417">
    <property type="entry name" value="P-loop_NTPase"/>
</dbReference>
<dbReference type="Gene3D" id="3.40.50.300">
    <property type="entry name" value="P-loop containing nucleotide triphosphate hydrolases"/>
    <property type="match status" value="1"/>
</dbReference>
<evidence type="ECO:0000256" key="1">
    <source>
        <dbReference type="ARBA" id="ARBA00004123"/>
    </source>
</evidence>
<comment type="subcellular location">
    <subcellularLocation>
        <location evidence="1">Nucleus</location>
    </subcellularLocation>
</comment>
<dbReference type="InterPro" id="IPR003877">
    <property type="entry name" value="SPRY_dom"/>
</dbReference>
<feature type="compositionally biased region" description="Basic and acidic residues" evidence="6">
    <location>
        <begin position="315"/>
        <end position="329"/>
    </location>
</feature>
<dbReference type="Pfam" id="PF13671">
    <property type="entry name" value="AAA_33"/>
    <property type="match status" value="1"/>
</dbReference>
<dbReference type="Gene3D" id="1.10.720.30">
    <property type="entry name" value="SAP domain"/>
    <property type="match status" value="1"/>
</dbReference>
<sequence length="1474" mass="164825">MRSAAHHPEQYFTGELIFRPGYASSLTPVVLRLFTICVMATRSRRNTAGNDSLNPAMIQLYDTGRLRRELKQRGLDATGTRNVLADRLQEAVLSERNSRQTYSPSPQPEKPTKRGTRRSLKGDEENENETGLDSESIVSPKIKKSRHNEEVDEINLIEESFSIELSNISSIDEVQMEAEKAFSPQCMSSTTTLQEEPFHVVEIERSLIPNAETNSKLKLIPCEPEKLTYIDESKHQELKHEKKVNEKAIAEGELTSSSDDEELRWLYKIRRGKKSRKVLLEKRHAFIDGISRNENERDETEEISTVKLISEEGQISEKEDGRCGRERSSKSSSTESSKLVSANVNEKPAKALIQKSSIKIKFKTNLLKTTIERTSELKRKEAPSDSPGLITKDGKMHSDATLVTTAQMEKAKRAFTPPLSLPNVEKSKDQISRKKIPLRMQAPVDVLDSIFDKQAQLLSSKYKTEQERAFERQKLEMEKRRQNVIPQISLLSSTSSAGQEKRRHVDFVLPSKSALEQGVVQQHSTWPLAPHLRSHLSPSSRHVRENVSMDEKRLLAQLPPPPPPPPFLSCSKKAPMPSTSSKDFDNASAMEYSESENVEGNIVSLMTPTTPCSSNSPSSIRTPPSIPCYRSPSETSTELLHSIEASTSNASVTKIDSERIKEMASALQAVFARLGNVPPPPVAPQLDVNENDAVGEMSIFMISHPATLEGNPTIPSAEKHMTNEPRKIGGGSGHTNMVSGNSMICDTEHEPAYSAAVTGGTSSTSNNLLQESGTLTPLPTVLALSDTTHFVEKPLKNPNHTVLFLQFTPCLPTKIDNDFEGEVVASIVEEIICATVNSDFSISNNHTGDRNKKVSTGIREREELERKPDISEDLLRDPRRLLQKASDVLKNLQSLEIAAEQASAEKQNQQQYEQLPLDEKYEEDDNEDKPLPDFHGEPVPDSDDEIIIEGVARRRTTKKNTVQEEEPVPGDELVEVDFYNADLNVKASETCQEIIDPDNGDGFALMWGGARSTYGIRIPPDVADFPTVMFQIKLLDCLPIKHLPFEEIDAHNVRVGWSTQNSTNILGEAPHSYAYDLLAKKATNNFFTDYGEPCQVGDVVTSCLDLASGKIHFWKNVEYLGVAFSEVNFSESDVVFPHICTKNYKLSVNYGDSQCEGWMSVTELQKSGALNTGTPPIYFSKLDRTLLVRGSIPPSSKSECTVLMMVGLPGVGKTTWVRQYLREHPQEQWTLLSTDTILAAMKVNGVPRSRVHQGRWDMIMGLIAKALNRSLHLACRRRRNYIIDQTNVSKEARRRKLSQFKDFQRKCVVIIPSEEEMIARQMKQSRMDGAGPIPVEAMLELKAMLSIPNVEMEPIEDVFFVEPSLERIGDAIDLVLRFNEEARPWCQKRRSRRGEPLRQNDSRLVNNSNVRISNDISSTTTNAIVHEGNQLNGQPSPAETRSNESYCGFDREPPPSLTFSTASSWAERKSASIS</sequence>
<organism evidence="9 10">
    <name type="scientific">Acanthocheilonema viteae</name>
    <name type="common">Filarial nematode worm</name>
    <name type="synonym">Dipetalonema viteae</name>
    <dbReference type="NCBI Taxonomy" id="6277"/>
    <lineage>
        <taxon>Eukaryota</taxon>
        <taxon>Metazoa</taxon>
        <taxon>Ecdysozoa</taxon>
        <taxon>Nematoda</taxon>
        <taxon>Chromadorea</taxon>
        <taxon>Rhabditida</taxon>
        <taxon>Spirurina</taxon>
        <taxon>Spiruromorpha</taxon>
        <taxon>Filarioidea</taxon>
        <taxon>Onchocercidae</taxon>
        <taxon>Acanthocheilonema</taxon>
    </lineage>
</organism>
<feature type="region of interest" description="Disordered" evidence="6">
    <location>
        <begin position="1428"/>
        <end position="1474"/>
    </location>
</feature>
<dbReference type="GO" id="GO:0000380">
    <property type="term" value="P:alternative mRNA splicing, via spliceosome"/>
    <property type="evidence" value="ECO:0007669"/>
    <property type="project" value="TreeGrafter"/>
</dbReference>
<keyword evidence="10" id="KW-1185">Reference proteome</keyword>
<evidence type="ECO:0000256" key="6">
    <source>
        <dbReference type="SAM" id="MobiDB-lite"/>
    </source>
</evidence>
<feature type="compositionally biased region" description="Pro residues" evidence="6">
    <location>
        <begin position="558"/>
        <end position="567"/>
    </location>
</feature>
<dbReference type="InterPro" id="IPR036361">
    <property type="entry name" value="SAP_dom_sf"/>
</dbReference>
<feature type="region of interest" description="Disordered" evidence="6">
    <location>
        <begin position="93"/>
        <end position="149"/>
    </location>
</feature>
<dbReference type="InterPro" id="IPR013320">
    <property type="entry name" value="ConA-like_dom_sf"/>
</dbReference>
<feature type="compositionally biased region" description="Polar residues" evidence="6">
    <location>
        <begin position="1428"/>
        <end position="1445"/>
    </location>
</feature>
<feature type="region of interest" description="Disordered" evidence="6">
    <location>
        <begin position="310"/>
        <end position="342"/>
    </location>
</feature>
<dbReference type="InterPro" id="IPR001870">
    <property type="entry name" value="B30.2/SPRY"/>
</dbReference>
<feature type="domain" description="B30.2/SPRY" evidence="7">
    <location>
        <begin position="963"/>
        <end position="1155"/>
    </location>
</feature>
<keyword evidence="2" id="KW-0488">Methylation</keyword>
<reference evidence="9 10" key="1">
    <citation type="submission" date="2018-08" db="EMBL/GenBank/DDBJ databases">
        <authorList>
            <person name="Laetsch R D."/>
            <person name="Stevens L."/>
            <person name="Kumar S."/>
            <person name="Blaxter L. M."/>
        </authorList>
    </citation>
    <scope>NUCLEOTIDE SEQUENCE [LARGE SCALE GENOMIC DNA]</scope>
</reference>
<dbReference type="PANTHER" id="PTHR12381">
    <property type="entry name" value="HETEROGENEOUS NUCLEAR RIBONUCLEOPROTEIN U FAMILY MEMBER"/>
    <property type="match status" value="1"/>
</dbReference>
<feature type="region of interest" description="Disordered" evidence="6">
    <location>
        <begin position="843"/>
        <end position="870"/>
    </location>
</feature>
<evidence type="ECO:0000313" key="10">
    <source>
        <dbReference type="Proteomes" id="UP000276991"/>
    </source>
</evidence>
<dbReference type="STRING" id="6277.A0A498SCJ1"/>
<feature type="coiled-coil region" evidence="5">
    <location>
        <begin position="885"/>
        <end position="915"/>
    </location>
</feature>
<dbReference type="SMART" id="SM00513">
    <property type="entry name" value="SAP"/>
    <property type="match status" value="1"/>
</dbReference>
<dbReference type="InterPro" id="IPR043136">
    <property type="entry name" value="B30.2/SPRY_sf"/>
</dbReference>
<dbReference type="OrthoDB" id="445357at2759"/>
<name>A0A498SCJ1_ACAVI</name>
<protein>
    <recommendedName>
        <fullName evidence="11">SAP domain-containing protein</fullName>
    </recommendedName>
</protein>
<feature type="domain" description="SAP" evidence="8">
    <location>
        <begin position="58"/>
        <end position="92"/>
    </location>
</feature>
<dbReference type="Proteomes" id="UP000276991">
    <property type="component" value="Unassembled WGS sequence"/>
</dbReference>
<keyword evidence="5" id="KW-0175">Coiled coil</keyword>
<dbReference type="SUPFAM" id="SSF52540">
    <property type="entry name" value="P-loop containing nucleoside triphosphate hydrolases"/>
    <property type="match status" value="1"/>
</dbReference>
<keyword evidence="4" id="KW-0539">Nucleus</keyword>
<evidence type="ECO:0000256" key="5">
    <source>
        <dbReference type="SAM" id="Coils"/>
    </source>
</evidence>
<feature type="compositionally biased region" description="Basic and acidic residues" evidence="6">
    <location>
        <begin position="847"/>
        <end position="870"/>
    </location>
</feature>
<gene>
    <name evidence="9" type="ORF">NAV_LOCUS4381</name>
</gene>
<feature type="compositionally biased region" description="Low complexity" evidence="6">
    <location>
        <begin position="608"/>
        <end position="623"/>
    </location>
</feature>
<evidence type="ECO:0000313" key="9">
    <source>
        <dbReference type="EMBL" id="VBB29581.1"/>
    </source>
</evidence>
<dbReference type="PANTHER" id="PTHR12381:SF56">
    <property type="entry name" value="B30.2_SPRY DOMAIN-CONTAINING PROTEIN-RELATED"/>
    <property type="match status" value="1"/>
</dbReference>
<feature type="region of interest" description="Disordered" evidence="6">
    <location>
        <begin position="608"/>
        <end position="633"/>
    </location>
</feature>
<dbReference type="EMBL" id="UPTC01000645">
    <property type="protein sequence ID" value="VBB29581.1"/>
    <property type="molecule type" value="Genomic_DNA"/>
</dbReference>